<dbReference type="SUPFAM" id="SSF109854">
    <property type="entry name" value="DinB/YfiT-like putative metalloenzymes"/>
    <property type="match status" value="1"/>
</dbReference>
<feature type="domain" description="DinB-like" evidence="1">
    <location>
        <begin position="19"/>
        <end position="169"/>
    </location>
</feature>
<sequence>MRITKESIKSRLLSDCHQFVDTANSYSQQQFNHNPAGKWSVADVTQHLYLSARPVVRLMTGPRGVLTQWGEPDGPSRSYAVIESLYRTVLNTGVKAPASMSPRPDDLNVGQADVLERFSNEYYTLAQATKSWSEQELDSYVMPHPALGKLTVREMLSFVSIHTQHHLALLPIN</sequence>
<dbReference type="Proteomes" id="UP001597469">
    <property type="component" value="Unassembled WGS sequence"/>
</dbReference>
<dbReference type="InterPro" id="IPR024775">
    <property type="entry name" value="DinB-like"/>
</dbReference>
<dbReference type="Gene3D" id="1.20.120.450">
    <property type="entry name" value="dinb family like domain"/>
    <property type="match status" value="1"/>
</dbReference>
<keyword evidence="3" id="KW-1185">Reference proteome</keyword>
<dbReference type="RefSeq" id="WP_381528132.1">
    <property type="nucleotide sequence ID" value="NZ_JBHULN010000028.1"/>
</dbReference>
<accession>A0ABW5MFU6</accession>
<evidence type="ECO:0000313" key="2">
    <source>
        <dbReference type="EMBL" id="MFD2574432.1"/>
    </source>
</evidence>
<proteinExistence type="predicted"/>
<protein>
    <submittedName>
        <fullName evidence="2">DinB family protein</fullName>
    </submittedName>
</protein>
<evidence type="ECO:0000313" key="3">
    <source>
        <dbReference type="Proteomes" id="UP001597469"/>
    </source>
</evidence>
<organism evidence="2 3">
    <name type="scientific">Spirosoma soli</name>
    <dbReference type="NCBI Taxonomy" id="1770529"/>
    <lineage>
        <taxon>Bacteria</taxon>
        <taxon>Pseudomonadati</taxon>
        <taxon>Bacteroidota</taxon>
        <taxon>Cytophagia</taxon>
        <taxon>Cytophagales</taxon>
        <taxon>Cytophagaceae</taxon>
        <taxon>Spirosoma</taxon>
    </lineage>
</organism>
<evidence type="ECO:0000259" key="1">
    <source>
        <dbReference type="Pfam" id="PF12867"/>
    </source>
</evidence>
<comment type="caution">
    <text evidence="2">The sequence shown here is derived from an EMBL/GenBank/DDBJ whole genome shotgun (WGS) entry which is preliminary data.</text>
</comment>
<reference evidence="3" key="1">
    <citation type="journal article" date="2019" name="Int. J. Syst. Evol. Microbiol.">
        <title>The Global Catalogue of Microorganisms (GCM) 10K type strain sequencing project: providing services to taxonomists for standard genome sequencing and annotation.</title>
        <authorList>
            <consortium name="The Broad Institute Genomics Platform"/>
            <consortium name="The Broad Institute Genome Sequencing Center for Infectious Disease"/>
            <person name="Wu L."/>
            <person name="Ma J."/>
        </authorList>
    </citation>
    <scope>NUCLEOTIDE SEQUENCE [LARGE SCALE GENOMIC DNA]</scope>
    <source>
        <strain evidence="3">KCTC 42805</strain>
    </source>
</reference>
<dbReference type="EMBL" id="JBHULN010000028">
    <property type="protein sequence ID" value="MFD2574432.1"/>
    <property type="molecule type" value="Genomic_DNA"/>
</dbReference>
<dbReference type="Pfam" id="PF12867">
    <property type="entry name" value="DinB_2"/>
    <property type="match status" value="1"/>
</dbReference>
<gene>
    <name evidence="2" type="ORF">ACFSUS_27605</name>
</gene>
<dbReference type="InterPro" id="IPR034660">
    <property type="entry name" value="DinB/YfiT-like"/>
</dbReference>
<name>A0ABW5MFU6_9BACT</name>